<evidence type="ECO:0000313" key="2">
    <source>
        <dbReference type="EMBL" id="KAF8571613.1"/>
    </source>
</evidence>
<proteinExistence type="predicted"/>
<gene>
    <name evidence="2" type="ORF">P879_01274</name>
</gene>
<keyword evidence="3" id="KW-1185">Reference proteome</keyword>
<organism evidence="2 3">
    <name type="scientific">Paragonimus westermani</name>
    <dbReference type="NCBI Taxonomy" id="34504"/>
    <lineage>
        <taxon>Eukaryota</taxon>
        <taxon>Metazoa</taxon>
        <taxon>Spiralia</taxon>
        <taxon>Lophotrochozoa</taxon>
        <taxon>Platyhelminthes</taxon>
        <taxon>Trematoda</taxon>
        <taxon>Digenea</taxon>
        <taxon>Plagiorchiida</taxon>
        <taxon>Troglotremata</taxon>
        <taxon>Troglotrematidae</taxon>
        <taxon>Paragonimus</taxon>
    </lineage>
</organism>
<name>A0A8T0DV36_9TREM</name>
<protein>
    <submittedName>
        <fullName evidence="2">Uncharacterized protein</fullName>
    </submittedName>
</protein>
<sequence length="741" mass="83852">DYLVSDQTTLATEFPSVQETAEDVEAVFKHLIRSSTLARMVKSWTDVAQSAKQCWNTCSRLARHLERIGKISKLFCHNDEPDHTIGHRSIQPKNEKRRSKVVIRKTIQDTENTIISSLTSSTLQALAKLCTRRQLARTQSRCWFLCAENLLDALSSARMSGTIRQETVFKPETQRNDEKNSQLFIGHQLQPSSGSEELLGLDWAWTYRFFQRTMEILCRASKWEHLVHMGLRCVAVEPRPSPKQSTRSNVTTSVTGLVGLTSKEYANLLNHYDQEVLVTSWWATSMPDKVEVTALTWLTTASAKQTNNLQKREEVHNRKRGWLQPYKNRLTSLTVNKSLEELIELEKQDAKCNVCVPLHMENTRIELKQCLLKHANGLTVSMDAVRQLNGLLLCRMSHQPKCQIAELDVVLKTDFLISAPQDIMTSEVQPQTKLFVLSEMAVNQELFHVLLGLKIKALEKSLALAIPSLCRLDIGLVYHELFVTYMDSGNIKMAIQCGMHTLVYLIEIGEIADYQRQQQLSERSCDRCLYLAERYGPFKCLLAAYTLSLMCRHNLFLEKDMVSSEALAAELYKVLALAHLLSYVSTHVTQNAQTLLIARLMRLEALANLGELYLALTELDVVLKGSDFDAHRKDMLEAFNAPLLLNDANVQSILNNLLVCPINVSFLNEYGPHLAYQVMLLRAKLLTKVTCCIGYLPMDMDESCINLIVSKRAGSKEQKQRSATKSAGTGEFDESYTGIVS</sequence>
<evidence type="ECO:0000256" key="1">
    <source>
        <dbReference type="SAM" id="MobiDB-lite"/>
    </source>
</evidence>
<feature type="region of interest" description="Disordered" evidence="1">
    <location>
        <begin position="718"/>
        <end position="741"/>
    </location>
</feature>
<evidence type="ECO:0000313" key="3">
    <source>
        <dbReference type="Proteomes" id="UP000699462"/>
    </source>
</evidence>
<dbReference type="Proteomes" id="UP000699462">
    <property type="component" value="Unassembled WGS sequence"/>
</dbReference>
<dbReference type="AlphaFoldDB" id="A0A8T0DV36"/>
<comment type="caution">
    <text evidence="2">The sequence shown here is derived from an EMBL/GenBank/DDBJ whole genome shotgun (WGS) entry which is preliminary data.</text>
</comment>
<dbReference type="EMBL" id="JTDF01000417">
    <property type="protein sequence ID" value="KAF8571613.1"/>
    <property type="molecule type" value="Genomic_DNA"/>
</dbReference>
<accession>A0A8T0DV36</accession>
<feature type="non-terminal residue" evidence="2">
    <location>
        <position position="1"/>
    </location>
</feature>
<reference evidence="2 3" key="1">
    <citation type="submission" date="2019-07" db="EMBL/GenBank/DDBJ databases">
        <title>Annotation for the trematode Paragonimus westermani.</title>
        <authorList>
            <person name="Choi Y.-J."/>
        </authorList>
    </citation>
    <scope>NUCLEOTIDE SEQUENCE [LARGE SCALE GENOMIC DNA]</scope>
    <source>
        <strain evidence="2">180907_Pwestermani</strain>
    </source>
</reference>
<dbReference type="OrthoDB" id="6248719at2759"/>